<comment type="caution">
    <text evidence="1">The sequence shown here is derived from an EMBL/GenBank/DDBJ whole genome shotgun (WGS) entry which is preliminary data.</text>
</comment>
<reference evidence="1" key="1">
    <citation type="submission" date="2023-04" db="EMBL/GenBank/DDBJ databases">
        <title>Phytophthora lilii NBRC 32176.</title>
        <authorList>
            <person name="Ichikawa N."/>
            <person name="Sato H."/>
            <person name="Tonouchi N."/>
        </authorList>
    </citation>
    <scope>NUCLEOTIDE SEQUENCE</scope>
    <source>
        <strain evidence="1">NBRC 32176</strain>
    </source>
</reference>
<organism evidence="1 2">
    <name type="scientific">Phytophthora lilii</name>
    <dbReference type="NCBI Taxonomy" id="2077276"/>
    <lineage>
        <taxon>Eukaryota</taxon>
        <taxon>Sar</taxon>
        <taxon>Stramenopiles</taxon>
        <taxon>Oomycota</taxon>
        <taxon>Peronosporomycetes</taxon>
        <taxon>Peronosporales</taxon>
        <taxon>Peronosporaceae</taxon>
        <taxon>Phytophthora</taxon>
    </lineage>
</organism>
<name>A0A9W6TPW7_9STRA</name>
<dbReference type="Proteomes" id="UP001165083">
    <property type="component" value="Unassembled WGS sequence"/>
</dbReference>
<sequence>MFNVIIKKEVHHERDDWMHVETYNPLKTSTVNTTTAGIVSGLSEASQATACLNASFIIGRNKRSPKTAAWEYIFQI</sequence>
<gene>
    <name evidence="1" type="ORF">Plil01_000759300</name>
</gene>
<evidence type="ECO:0000313" key="2">
    <source>
        <dbReference type="Proteomes" id="UP001165083"/>
    </source>
</evidence>
<accession>A0A9W6TPW7</accession>
<keyword evidence="2" id="KW-1185">Reference proteome</keyword>
<dbReference type="EMBL" id="BSXW01000355">
    <property type="protein sequence ID" value="GMF19787.1"/>
    <property type="molecule type" value="Genomic_DNA"/>
</dbReference>
<dbReference type="AlphaFoldDB" id="A0A9W6TPW7"/>
<protein>
    <submittedName>
        <fullName evidence="1">Unnamed protein product</fullName>
    </submittedName>
</protein>
<evidence type="ECO:0000313" key="1">
    <source>
        <dbReference type="EMBL" id="GMF19787.1"/>
    </source>
</evidence>
<proteinExistence type="predicted"/>